<dbReference type="Proteomes" id="UP000463951">
    <property type="component" value="Chromosome"/>
</dbReference>
<name>A0A499UYC8_9ACTN</name>
<evidence type="ECO:0000313" key="2">
    <source>
        <dbReference type="EMBL" id="BBJ45700.1"/>
    </source>
</evidence>
<feature type="region of interest" description="Disordered" evidence="1">
    <location>
        <begin position="121"/>
        <end position="141"/>
    </location>
</feature>
<evidence type="ECO:0000313" key="3">
    <source>
        <dbReference type="Proteomes" id="UP000463951"/>
    </source>
</evidence>
<evidence type="ECO:0000256" key="1">
    <source>
        <dbReference type="SAM" id="MobiDB-lite"/>
    </source>
</evidence>
<gene>
    <name evidence="2" type="ORF">SSPO_084180</name>
</gene>
<organism evidence="2 3">
    <name type="scientific">Streptomyces antimycoticus</name>
    <dbReference type="NCBI Taxonomy" id="68175"/>
    <lineage>
        <taxon>Bacteria</taxon>
        <taxon>Bacillati</taxon>
        <taxon>Actinomycetota</taxon>
        <taxon>Actinomycetes</taxon>
        <taxon>Kitasatosporales</taxon>
        <taxon>Streptomycetaceae</taxon>
        <taxon>Streptomyces</taxon>
        <taxon>Streptomyces violaceusniger group</taxon>
    </lineage>
</organism>
<reference evidence="2 3" key="1">
    <citation type="journal article" date="2020" name="Int. J. Syst. Evol. Microbiol.">
        <title>Reclassification of Streptomyces castelarensis and Streptomyces sporoclivatus as later heterotypic synonyms of Streptomyces antimycoticus.</title>
        <authorList>
            <person name="Komaki H."/>
            <person name="Tamura T."/>
        </authorList>
    </citation>
    <scope>NUCLEOTIDE SEQUENCE [LARGE SCALE GENOMIC DNA]</scope>
    <source>
        <strain evidence="2 3">NBRC 100767</strain>
    </source>
</reference>
<feature type="compositionally biased region" description="Polar residues" evidence="1">
    <location>
        <begin position="9"/>
        <end position="25"/>
    </location>
</feature>
<dbReference type="AlphaFoldDB" id="A0A499UYC8"/>
<feature type="region of interest" description="Disordered" evidence="1">
    <location>
        <begin position="1"/>
        <end position="103"/>
    </location>
</feature>
<sequence>MPRLKQPCSVGSTTEFARRSTSTPSILMATSAEPIPAPKAKSPAVTSGAEASSAPPPMTAVLATTSRLPIPMTGRVPNLPTRVPEQRMPIMEPADRPKSTSPIWAVDAPNWSLMSGVRVTHDEIDSPGRPPRPALRRCPRL</sequence>
<proteinExistence type="predicted"/>
<protein>
    <submittedName>
        <fullName evidence="2">Uncharacterized protein</fullName>
    </submittedName>
</protein>
<dbReference type="EMBL" id="AP019620">
    <property type="protein sequence ID" value="BBJ45700.1"/>
    <property type="molecule type" value="Genomic_DNA"/>
</dbReference>
<accession>A0A499UYC8</accession>